<feature type="domain" description="Fibronectin type-III" evidence="1">
    <location>
        <begin position="1209"/>
        <end position="1297"/>
    </location>
</feature>
<dbReference type="PANTHER" id="PTHR47135:SF3">
    <property type="entry name" value="FIBRONECTIN TYPE-III DOMAIN-CONTAINING PROTEIN"/>
    <property type="match status" value="1"/>
</dbReference>
<dbReference type="PaxDb" id="30732-ENSOMEP00000009809"/>
<dbReference type="InterPro" id="IPR003961">
    <property type="entry name" value="FN3_dom"/>
</dbReference>
<dbReference type="Pfam" id="PF00041">
    <property type="entry name" value="fn3"/>
    <property type="match status" value="3"/>
</dbReference>
<organism evidence="2 3">
    <name type="scientific">Oryzias melastigma</name>
    <name type="common">Marine medaka</name>
    <dbReference type="NCBI Taxonomy" id="30732"/>
    <lineage>
        <taxon>Eukaryota</taxon>
        <taxon>Metazoa</taxon>
        <taxon>Chordata</taxon>
        <taxon>Craniata</taxon>
        <taxon>Vertebrata</taxon>
        <taxon>Euteleostomi</taxon>
        <taxon>Actinopterygii</taxon>
        <taxon>Neopterygii</taxon>
        <taxon>Teleostei</taxon>
        <taxon>Neoteleostei</taxon>
        <taxon>Acanthomorphata</taxon>
        <taxon>Ovalentaria</taxon>
        <taxon>Atherinomorphae</taxon>
        <taxon>Beloniformes</taxon>
        <taxon>Adrianichthyidae</taxon>
        <taxon>Oryziinae</taxon>
        <taxon>Oryzias</taxon>
    </lineage>
</organism>
<dbReference type="InterPro" id="IPR013783">
    <property type="entry name" value="Ig-like_fold"/>
</dbReference>
<dbReference type="PROSITE" id="PS50853">
    <property type="entry name" value="FN3"/>
    <property type="match status" value="14"/>
</dbReference>
<feature type="domain" description="Fibronectin type-III" evidence="1">
    <location>
        <begin position="161"/>
        <end position="248"/>
    </location>
</feature>
<dbReference type="SMART" id="SM00060">
    <property type="entry name" value="FN3"/>
    <property type="match status" value="24"/>
</dbReference>
<dbReference type="PANTHER" id="PTHR47135">
    <property type="entry name" value="FIBRONECTIN TYPE III DOMAIN-CONTAINING PROTEIN 7"/>
    <property type="match status" value="1"/>
</dbReference>
<feature type="domain" description="Fibronectin type-III" evidence="1">
    <location>
        <begin position="2168"/>
        <end position="2254"/>
    </location>
</feature>
<feature type="domain" description="Fibronectin type-III" evidence="1">
    <location>
        <begin position="1907"/>
        <end position="1993"/>
    </location>
</feature>
<feature type="domain" description="Fibronectin type-III" evidence="1">
    <location>
        <begin position="2429"/>
        <end position="2517"/>
    </location>
</feature>
<feature type="domain" description="Fibronectin type-III" evidence="1">
    <location>
        <begin position="1820"/>
        <end position="1906"/>
    </location>
</feature>
<dbReference type="SUPFAM" id="SSF49265">
    <property type="entry name" value="Fibronectin type III"/>
    <property type="match status" value="21"/>
</dbReference>
<reference evidence="2" key="1">
    <citation type="submission" date="2025-08" db="UniProtKB">
        <authorList>
            <consortium name="Ensembl"/>
        </authorList>
    </citation>
    <scope>IDENTIFICATION</scope>
</reference>
<dbReference type="STRING" id="30732.ENSOMEP00000009809"/>
<dbReference type="GeneTree" id="ENSGT00940000157064"/>
<feature type="domain" description="Fibronectin type-III" evidence="1">
    <location>
        <begin position="2255"/>
        <end position="2341"/>
    </location>
</feature>
<feature type="domain" description="Fibronectin type-III" evidence="1">
    <location>
        <begin position="2796"/>
        <end position="2889"/>
    </location>
</feature>
<evidence type="ECO:0000313" key="3">
    <source>
        <dbReference type="Proteomes" id="UP000261560"/>
    </source>
</evidence>
<dbReference type="Gene3D" id="2.60.40.10">
    <property type="entry name" value="Immunoglobulins"/>
    <property type="match status" value="18"/>
</dbReference>
<dbReference type="InterPro" id="IPR036116">
    <property type="entry name" value="FN3_sf"/>
</dbReference>
<feature type="domain" description="Fibronectin type-III" evidence="1">
    <location>
        <begin position="775"/>
        <end position="862"/>
    </location>
</feature>
<keyword evidence="3" id="KW-1185">Reference proteome</keyword>
<dbReference type="Proteomes" id="UP000261560">
    <property type="component" value="Unplaced"/>
</dbReference>
<name>A0A3B3BWR1_ORYME</name>
<feature type="domain" description="Fibronectin type-III" evidence="1">
    <location>
        <begin position="1646"/>
        <end position="1732"/>
    </location>
</feature>
<dbReference type="Ensembl" id="ENSOMET00000000144.1">
    <property type="protein sequence ID" value="ENSOMEP00000009809.1"/>
    <property type="gene ID" value="ENSOMEG00000011070.1"/>
</dbReference>
<reference evidence="2" key="2">
    <citation type="submission" date="2025-09" db="UniProtKB">
        <authorList>
            <consortium name="Ensembl"/>
        </authorList>
    </citation>
    <scope>IDENTIFICATION</scope>
</reference>
<evidence type="ECO:0000313" key="2">
    <source>
        <dbReference type="Ensembl" id="ENSOMEP00000009809.1"/>
    </source>
</evidence>
<accession>A0A3B3BWR1</accession>
<feature type="domain" description="Fibronectin type-III" evidence="1">
    <location>
        <begin position="249"/>
        <end position="335"/>
    </location>
</feature>
<protein>
    <recommendedName>
        <fullName evidence="1">Fibronectin type-III domain-containing protein</fullName>
    </recommendedName>
</protein>
<feature type="domain" description="Fibronectin type-III" evidence="1">
    <location>
        <begin position="336"/>
        <end position="422"/>
    </location>
</feature>
<feature type="domain" description="Fibronectin type-III" evidence="1">
    <location>
        <begin position="74"/>
        <end position="160"/>
    </location>
</feature>
<feature type="domain" description="Fibronectin type-III" evidence="1">
    <location>
        <begin position="2080"/>
        <end position="2167"/>
    </location>
</feature>
<evidence type="ECO:0000259" key="1">
    <source>
        <dbReference type="PROSITE" id="PS50853"/>
    </source>
</evidence>
<dbReference type="CDD" id="cd00063">
    <property type="entry name" value="FN3"/>
    <property type="match status" value="5"/>
</dbReference>
<dbReference type="OMA" id="AGKCYWN"/>
<sequence>MALVTWEHSGPDQTQVVTATDNRGLTATCNSSSSNCTFNQLNCGSTYAISVVGHTNSCSSEPTVAQALQTAPCVPTHVKAIVNCAVNITMVTWDSALGATSYTVYARGSLGHSAKCNSTSTECNFFDLGCGQDYIMTVVAYHDTCSSLVSEAINVTTGPCPYSSLKAALDCNTNTIEVSWTPGRGILYYDAEARPFNSVPPRECSSNGTSCNISSLQCGETYSVSVTGQGENCPSPSNFWHKIITAPCPPTNMRVDSSCASNNITVSWEASQGSVSYMAVAENAKGDQWSCNTSSTTCQIPDLLCGQEYKVFVAGVDQNCFGARSNMKTIHTAPCVPENIQDHLDCPSGVLNITWESTGHFVQFHASLRSQSGHVTGCTTDEPYCVVHDMHCDMTYEVTVQAQDENCYSSLSSVKSVIAAPCPLSSFLPVIDCATGVASITWSTNVTGLVHSVTAVNAAGEMHNCSGTNIGCDLSSLKCGTEYNVTITPSRNKCVGKASSTERIQTVPCVPYLSDVEMDCLANSAWVTFNTSAGAEDYIIMASNSFGAVQTFECNSTSDGTCALPPLPCSQNLTFTLMAQDQQCISSPSNAITVETAPCPPDNINEWVNCENGTMTITWSAVPGAVTYTAMLEEINGGKPSCCTTTESGCEIPGLPCGEMYILHVTAEGRTCNSSESQGLITRTVACVPENLDATLRCSNNVASMSWGFSNGGQLYTVTAVGTDGHVDQCRSLDNKCDLINLHCGEHYTATVTAEDMECKSKPSESVTIKTVPCTPANVSSVMDCEANALIVSWSESSGADSYIASLRDSNDQTTTCLGTTTGSCNVTGLGCSQIYQASVVSSDGYCSSPPSVVVETPSAPCKPRYIKAMMDCYTRTAEVSWYPSIGALSYEVLATSVSGSNATCDTNMTTCTLEELLCGQSYSVSVKAIGESCNSIADMTGPLVTEPCIPEHITAQYSLTIGQVQWDLASGAENYTVTGETDQGLIVSCATSDTYCALYNMGCGQIYNITVAAHNAVCNDVSVSAVAATIMTEPCPPNEVQTSVDCRTDQGTVSWETSFGAIGYEAKLSGRDGHSLTCYTNDTFCSVESLHCGVIYYTTVIAIGETLNSSMSTPVLLISAPCTAGSVAANLDCYNSTAEVSWRPGIGASSYIVTAVGTDGFVASCATNEFHCNLTELQCGQVYNVTLTTVSEQCQIESYTNVSFGSRPCEPLRVEANMQCGRKTANLTWEESDGVELYLTTATSRTGTTLHCNSTEPTCHFSGLKCGEIYEFSVTAYSNMCYSDTSSTVEIQTEPCQPTGLTITGSCNDETVMLNWSKAKGAIAYVVTATGNLGYIESLKTNDTTIDVDLPCGQLFTFTVTALDNSGCDGTVSAPEQFKTGPCVPEYVNSFTQCEDNLGSVGWVMGAKADSYLAIAMGEDGHTHQCTTNTTTCTWTDLHCGEVYTVNVIALDYKCASVPSNSTTIKMAPCVPQNLEYSFNCTTKVGSMTWNESKAAEFYIATAETNSGHKIQLSTNETWTFISEFLCGQEYFLSVQAADSVCTSRASPPSKLTSEPCPPTDVSSHMNCISHIAMVSWTGSAGAEFYTTTVKPMDGESKSCWSDREKCSMPHVPCGQNYTVTVIASNKMCDSDPSAADVLQSVPCVPADVEVKVNCSNNQAVVSWSTSNGALSYKVVAESTQNDRIFCETTELTCTLTNLTCGHPYSVQVVAEGETCSSLPSQDVEFSPVPCTPKMGSVILDCYTNSALLDWKYAEGALYYTATAQSSSGHVSTCNSNFTNCELQNLQCGQIYNMVTLASNDECSSPPSTSLEVESVPCPPEDVVPVLDCSSNTAHVEWRASTGAESYIVQAFGVEEHETGCVTDSEFCVLTDLMCGFTYNISVIAINSVCNVSQSDVEQLQAAPCMPEQVEARVDCESGGVMVSWEPSKGALSYTTVAQGSAGYNSTCSNTETTCLLDDLLRGLNYTITVIASDDVCNSTESSVVEIGTVPCVPQHVTAEMVCSNDTGVVSWEEGEGVTSYQVLAYGPDGHKTECHSRESSCELLNMHCGQLYNVTITAQDGRCDNSNAFLNLMSVPCRPTNIKAMLHCLSNSAAVTWEKASGALTYVAVGVTKDGSHWTECNNTETHCDLRDLQCGQIYNVSVFGQDESCSSVVSDRAYVRTAPCPPQNVVVDAQCAKGEMVVSWSPNTDAQYFHVAAVSNTGARLYCNSTGTTCTISNLPCGQHYNVTVLSVRDTCESKTSPVVHTCSAPCVPMKPEGRLDCVSNSVWVSWNPSQGAASYFVHAEAADGHNSNCTTSSSTCSVPDLKCGTQYTFNVIGVNQHCSSNHSTTFQIETGPCALESVKATTGCNNNTILVEWERTQGTPVYVVTAEADDKTFLSCNTSSVSCVLQDVQCGTNYRIIVSTSSDKCSSLRSPPKKIETAPCAPRNVSVVPLCETNGAAVSWEKSMVATSYQLTATGPDGHVATCNTSVNNCSLDGLHCGQKYSLNITASGATCRSLPSLSSFKTVPCPPVNPTVEIDCQTNSGKLSWNSTERAVEYISHAASMNGKNLFCSSASSSCTFENLECGDIYNFTIKSFDGFCNSSSSPTVQAGAVPCPPPSLKVRMQRIKKMYWAMISWDRVNCSKVEYLTKITGKIGNNPQALMDVSSYWWDRPYFELPMPCSTTFNITVQSKNSAGVGKPSSIYSGITAPCAPQMVQYIGSMQSVVLSWNASVFATNYMVYNVSGGSRAVLCNTTGLSCQITNFDPSFTEVTAVNKVGESNPSQNITGLVGGRKRRAVQDNQGSSDLGEVLEVPEVLTVTVSKGSLHVKWRKVKDATEYTVMIEEEQTEELPGQPPRVEMVEGDYYEETGLKASTTYCVRVAARNAVNQSSYSWPKCRNTGSSL</sequence>
<proteinExistence type="predicted"/>